<organism evidence="1 2">
    <name type="scientific">Halostagnicola kamekurae</name>
    <dbReference type="NCBI Taxonomy" id="619731"/>
    <lineage>
        <taxon>Archaea</taxon>
        <taxon>Methanobacteriati</taxon>
        <taxon>Methanobacteriota</taxon>
        <taxon>Stenosarchaea group</taxon>
        <taxon>Halobacteria</taxon>
        <taxon>Halobacteriales</taxon>
        <taxon>Natrialbaceae</taxon>
        <taxon>Halostagnicola</taxon>
    </lineage>
</organism>
<proteinExistence type="predicted"/>
<dbReference type="RefSeq" id="WP_139231169.1">
    <property type="nucleotide sequence ID" value="NZ_FOZS01000002.1"/>
</dbReference>
<protein>
    <submittedName>
        <fullName evidence="1">Uncharacterized protein</fullName>
    </submittedName>
</protein>
<dbReference type="AlphaFoldDB" id="A0A1I6RP07"/>
<dbReference type="Proteomes" id="UP000199199">
    <property type="component" value="Unassembled WGS sequence"/>
</dbReference>
<gene>
    <name evidence="1" type="ORF">SAMN04488556_1949</name>
</gene>
<reference evidence="2" key="1">
    <citation type="submission" date="2016-10" db="EMBL/GenBank/DDBJ databases">
        <authorList>
            <person name="Varghese N."/>
            <person name="Submissions S."/>
        </authorList>
    </citation>
    <scope>NUCLEOTIDE SEQUENCE [LARGE SCALE GENOMIC DNA]</scope>
    <source>
        <strain evidence="2">DSM 22427</strain>
    </source>
</reference>
<evidence type="ECO:0000313" key="2">
    <source>
        <dbReference type="Proteomes" id="UP000199199"/>
    </source>
</evidence>
<accession>A0A1I6RP07</accession>
<keyword evidence="2" id="KW-1185">Reference proteome</keyword>
<dbReference type="OrthoDB" id="193850at2157"/>
<dbReference type="InterPro" id="IPR013783">
    <property type="entry name" value="Ig-like_fold"/>
</dbReference>
<sequence length="115" mass="12089">MHRRSYLRGVVATGGIVSLAGCTELLGPDPSIENVDGDQSISGAFSGTMDIEVLVENGGRSGDVQITITFEDDEGTVVGRETREITIDSNESRRVTVSVDVPGDADVYTVEADAA</sequence>
<dbReference type="EMBL" id="FOZS01000002">
    <property type="protein sequence ID" value="SFS66376.1"/>
    <property type="molecule type" value="Genomic_DNA"/>
</dbReference>
<name>A0A1I6RP07_9EURY</name>
<evidence type="ECO:0000313" key="1">
    <source>
        <dbReference type="EMBL" id="SFS66376.1"/>
    </source>
</evidence>
<dbReference type="Gene3D" id="2.60.40.10">
    <property type="entry name" value="Immunoglobulins"/>
    <property type="match status" value="1"/>
</dbReference>
<dbReference type="PROSITE" id="PS51257">
    <property type="entry name" value="PROKAR_LIPOPROTEIN"/>
    <property type="match status" value="1"/>
</dbReference>